<dbReference type="AlphaFoldDB" id="A0A9P7DE40"/>
<gene>
    <name evidence="2" type="ORF">HD556DRAFT_1311581</name>
</gene>
<dbReference type="Proteomes" id="UP000719766">
    <property type="component" value="Unassembled WGS sequence"/>
</dbReference>
<comment type="caution">
    <text evidence="2">The sequence shown here is derived from an EMBL/GenBank/DDBJ whole genome shotgun (WGS) entry which is preliminary data.</text>
</comment>
<feature type="region of interest" description="Disordered" evidence="1">
    <location>
        <begin position="213"/>
        <end position="252"/>
    </location>
</feature>
<dbReference type="EMBL" id="JABBWE010000061">
    <property type="protein sequence ID" value="KAG1789215.1"/>
    <property type="molecule type" value="Genomic_DNA"/>
</dbReference>
<sequence>MWDQSTKDSPRHRYTQAANAGKFLSIILALIHRPGLKKIRGLVTNTGLKKIRGLVTNAGLKKIRGLVANAGNFQSTGRASKRFEDWFLMLIRGLVPNAGLKKIRGLVANAGTFQSTGRASKRFEDWFLMLPGLKKIRGLVPNAVLIFLQYKSQLVVNLPKSTRLLSTTCSKLGYYYIMGRPRLYHTSQDKIEAAHSYRKKYYAKRRRNSAIISKKNRQKSCKQHNCPTNNDVDSQNRSRYSVRTRSSQRHPWQEDLTSAEAALADIIGGSSRRLLDGWWYGRHSTTSPATSWIVLQAMGTGEELQRVDLISHQASSLILALEDLLMHVMVDPHDALEGHTRVRLSMCDPLWVDITTTPYMAEPEESVTVYEGSVEFDEAVYAMADECFIFSYLGIFYNMPAKRDLEPPFYCVTYGRYIGVFPSYLW</sequence>
<evidence type="ECO:0000313" key="2">
    <source>
        <dbReference type="EMBL" id="KAG1789215.1"/>
    </source>
</evidence>
<organism evidence="2 3">
    <name type="scientific">Suillus plorans</name>
    <dbReference type="NCBI Taxonomy" id="116603"/>
    <lineage>
        <taxon>Eukaryota</taxon>
        <taxon>Fungi</taxon>
        <taxon>Dikarya</taxon>
        <taxon>Basidiomycota</taxon>
        <taxon>Agaricomycotina</taxon>
        <taxon>Agaricomycetes</taxon>
        <taxon>Agaricomycetidae</taxon>
        <taxon>Boletales</taxon>
        <taxon>Suillineae</taxon>
        <taxon>Suillaceae</taxon>
        <taxon>Suillus</taxon>
    </lineage>
</organism>
<dbReference type="OrthoDB" id="2688889at2759"/>
<evidence type="ECO:0000256" key="1">
    <source>
        <dbReference type="SAM" id="MobiDB-lite"/>
    </source>
</evidence>
<feature type="compositionally biased region" description="Basic residues" evidence="1">
    <location>
        <begin position="213"/>
        <end position="222"/>
    </location>
</feature>
<dbReference type="RefSeq" id="XP_041156336.1">
    <property type="nucleotide sequence ID" value="XM_041300550.1"/>
</dbReference>
<reference evidence="2" key="1">
    <citation type="journal article" date="2020" name="New Phytol.">
        <title>Comparative genomics reveals dynamic genome evolution in host specialist ectomycorrhizal fungi.</title>
        <authorList>
            <person name="Lofgren L.A."/>
            <person name="Nguyen N.H."/>
            <person name="Vilgalys R."/>
            <person name="Ruytinx J."/>
            <person name="Liao H.L."/>
            <person name="Branco S."/>
            <person name="Kuo A."/>
            <person name="LaButti K."/>
            <person name="Lipzen A."/>
            <person name="Andreopoulos W."/>
            <person name="Pangilinan J."/>
            <person name="Riley R."/>
            <person name="Hundley H."/>
            <person name="Na H."/>
            <person name="Barry K."/>
            <person name="Grigoriev I.V."/>
            <person name="Stajich J.E."/>
            <person name="Kennedy P.G."/>
        </authorList>
    </citation>
    <scope>NUCLEOTIDE SEQUENCE</scope>
    <source>
        <strain evidence="2">S12</strain>
    </source>
</reference>
<proteinExistence type="predicted"/>
<feature type="compositionally biased region" description="Polar residues" evidence="1">
    <location>
        <begin position="223"/>
        <end position="239"/>
    </location>
</feature>
<accession>A0A9P7DE40</accession>
<protein>
    <submittedName>
        <fullName evidence="2">Uncharacterized protein</fullName>
    </submittedName>
</protein>
<name>A0A9P7DE40_9AGAM</name>
<keyword evidence="3" id="KW-1185">Reference proteome</keyword>
<dbReference type="GeneID" id="64594314"/>
<evidence type="ECO:0000313" key="3">
    <source>
        <dbReference type="Proteomes" id="UP000719766"/>
    </source>
</evidence>